<dbReference type="Proteomes" id="UP001153292">
    <property type="component" value="Chromosome 6"/>
</dbReference>
<accession>A0ABN8BGD0</accession>
<evidence type="ECO:0000256" key="1">
    <source>
        <dbReference type="SAM" id="MobiDB-lite"/>
    </source>
</evidence>
<protein>
    <submittedName>
        <fullName evidence="2">Uncharacterized protein</fullName>
    </submittedName>
</protein>
<proteinExistence type="predicted"/>
<feature type="region of interest" description="Disordered" evidence="1">
    <location>
        <begin position="104"/>
        <end position="127"/>
    </location>
</feature>
<keyword evidence="3" id="KW-1185">Reference proteome</keyword>
<organism evidence="2 3">
    <name type="scientific">Chilo suppressalis</name>
    <name type="common">Asiatic rice borer moth</name>
    <dbReference type="NCBI Taxonomy" id="168631"/>
    <lineage>
        <taxon>Eukaryota</taxon>
        <taxon>Metazoa</taxon>
        <taxon>Ecdysozoa</taxon>
        <taxon>Arthropoda</taxon>
        <taxon>Hexapoda</taxon>
        <taxon>Insecta</taxon>
        <taxon>Pterygota</taxon>
        <taxon>Neoptera</taxon>
        <taxon>Endopterygota</taxon>
        <taxon>Lepidoptera</taxon>
        <taxon>Glossata</taxon>
        <taxon>Ditrysia</taxon>
        <taxon>Pyraloidea</taxon>
        <taxon>Crambidae</taxon>
        <taxon>Crambinae</taxon>
        <taxon>Chilo</taxon>
    </lineage>
</organism>
<evidence type="ECO:0000313" key="3">
    <source>
        <dbReference type="Proteomes" id="UP001153292"/>
    </source>
</evidence>
<gene>
    <name evidence="2" type="ORF">CHILSU_LOCUS9963</name>
</gene>
<name>A0ABN8BGD0_CHISP</name>
<reference evidence="2" key="1">
    <citation type="submission" date="2021-12" db="EMBL/GenBank/DDBJ databases">
        <authorList>
            <person name="King R."/>
        </authorList>
    </citation>
    <scope>NUCLEOTIDE SEQUENCE</scope>
</reference>
<dbReference type="EMBL" id="OU963899">
    <property type="protein sequence ID" value="CAH0406583.1"/>
    <property type="molecule type" value="Genomic_DNA"/>
</dbReference>
<evidence type="ECO:0000313" key="2">
    <source>
        <dbReference type="EMBL" id="CAH0406583.1"/>
    </source>
</evidence>
<sequence>MNCAYYQQHGGSHPAPHNVNNTYFNEVSIDPVSADHKDMKILHKHILDFERKDDRVSTDYATIRNKKKEYANRRAEIKWSPSARVRSIRATLWAGREWAGPNKRLGLAGASHSPHLTPPQPEAGFAV</sequence>